<evidence type="ECO:0000256" key="2">
    <source>
        <dbReference type="SAM" id="Phobius"/>
    </source>
</evidence>
<organism evidence="4 5">
    <name type="scientific">Streptomyces canarius</name>
    <dbReference type="NCBI Taxonomy" id="285453"/>
    <lineage>
        <taxon>Bacteria</taxon>
        <taxon>Bacillati</taxon>
        <taxon>Actinomycetota</taxon>
        <taxon>Actinomycetes</taxon>
        <taxon>Kitasatosporales</taxon>
        <taxon>Streptomycetaceae</taxon>
        <taxon>Streptomyces</taxon>
    </lineage>
</organism>
<dbReference type="InterPro" id="IPR028087">
    <property type="entry name" value="Tad_N"/>
</dbReference>
<evidence type="ECO:0000259" key="3">
    <source>
        <dbReference type="Pfam" id="PF13400"/>
    </source>
</evidence>
<dbReference type="NCBIfam" id="TIGR03816">
    <property type="entry name" value="tadE_like_DECH"/>
    <property type="match status" value="1"/>
</dbReference>
<keyword evidence="2" id="KW-0472">Membrane</keyword>
<evidence type="ECO:0000313" key="4">
    <source>
        <dbReference type="EMBL" id="GHA42424.1"/>
    </source>
</evidence>
<reference evidence="5" key="1">
    <citation type="journal article" date="2019" name="Int. J. Syst. Evol. Microbiol.">
        <title>The Global Catalogue of Microorganisms (GCM) 10K type strain sequencing project: providing services to taxonomists for standard genome sequencing and annotation.</title>
        <authorList>
            <consortium name="The Broad Institute Genomics Platform"/>
            <consortium name="The Broad Institute Genome Sequencing Center for Infectious Disease"/>
            <person name="Wu L."/>
            <person name="Ma J."/>
        </authorList>
    </citation>
    <scope>NUCLEOTIDE SEQUENCE [LARGE SCALE GENOMIC DNA]</scope>
    <source>
        <strain evidence="5">JCM 4733</strain>
    </source>
</reference>
<dbReference type="EMBL" id="BMVN01000020">
    <property type="protein sequence ID" value="GHA42424.1"/>
    <property type="molecule type" value="Genomic_DNA"/>
</dbReference>
<accession>A0ABQ3CTZ6</accession>
<feature type="compositionally biased region" description="Low complexity" evidence="1">
    <location>
        <begin position="146"/>
        <end position="162"/>
    </location>
</feature>
<feature type="transmembrane region" description="Helical" evidence="2">
    <location>
        <begin position="47"/>
        <end position="68"/>
    </location>
</feature>
<gene>
    <name evidence="4" type="ORF">GCM10010345_53790</name>
</gene>
<proteinExistence type="predicted"/>
<feature type="domain" description="Putative Flp pilus-assembly TadG-like N-terminal" evidence="3">
    <location>
        <begin position="45"/>
        <end position="91"/>
    </location>
</feature>
<feature type="region of interest" description="Disordered" evidence="1">
    <location>
        <begin position="1"/>
        <end position="45"/>
    </location>
</feature>
<feature type="compositionally biased region" description="Low complexity" evidence="1">
    <location>
        <begin position="186"/>
        <end position="196"/>
    </location>
</feature>
<sequence length="207" mass="19973">MRRRGGPTGERVRAGGRWGTRGGEREGSRCGGHAQPDRPSGSDRGSATVWSLGAIAVLCVVFGAVLALGQAVVVRHRAAGGADLAALAAADHWAEGGTAACARAERLAAAQGVRLVRCAIVGDTSEVTVAAGRGPFTAEVRARAGPAAAVPPGVTDGSAVSGAAGGSVVGPPGTTGGSLGGPPGVPDGLPAVPPGVRGDSGAVPDRS</sequence>
<evidence type="ECO:0000256" key="1">
    <source>
        <dbReference type="SAM" id="MobiDB-lite"/>
    </source>
</evidence>
<dbReference type="Proteomes" id="UP000653644">
    <property type="component" value="Unassembled WGS sequence"/>
</dbReference>
<dbReference type="InterPro" id="IPR021202">
    <property type="entry name" value="Rv3654c-like"/>
</dbReference>
<comment type="caution">
    <text evidence="4">The sequence shown here is derived from an EMBL/GenBank/DDBJ whole genome shotgun (WGS) entry which is preliminary data.</text>
</comment>
<evidence type="ECO:0000313" key="5">
    <source>
        <dbReference type="Proteomes" id="UP000653644"/>
    </source>
</evidence>
<keyword evidence="2" id="KW-1133">Transmembrane helix</keyword>
<dbReference type="Pfam" id="PF13400">
    <property type="entry name" value="Tad"/>
    <property type="match status" value="1"/>
</dbReference>
<feature type="region of interest" description="Disordered" evidence="1">
    <location>
        <begin position="146"/>
        <end position="207"/>
    </location>
</feature>
<keyword evidence="5" id="KW-1185">Reference proteome</keyword>
<protein>
    <recommendedName>
        <fullName evidence="3">Putative Flp pilus-assembly TadG-like N-terminal domain-containing protein</fullName>
    </recommendedName>
</protein>
<name>A0ABQ3CTZ6_9ACTN</name>
<keyword evidence="2" id="KW-0812">Transmembrane</keyword>
<feature type="compositionally biased region" description="Gly residues" evidence="1">
    <location>
        <begin position="163"/>
        <end position="182"/>
    </location>
</feature>